<evidence type="ECO:0000256" key="7">
    <source>
        <dbReference type="ARBA" id="ARBA00023242"/>
    </source>
</evidence>
<accession>A0A6J1FEK0</accession>
<reference evidence="11" key="1">
    <citation type="submission" date="2025-08" db="UniProtKB">
        <authorList>
            <consortium name="RefSeq"/>
        </authorList>
    </citation>
    <scope>IDENTIFICATION</scope>
    <source>
        <tissue evidence="11">Young leaves</tissue>
    </source>
</reference>
<feature type="domain" description="C2H2-type" evidence="9">
    <location>
        <begin position="10"/>
        <end position="39"/>
    </location>
</feature>
<evidence type="ECO:0000259" key="9">
    <source>
        <dbReference type="PROSITE" id="PS50157"/>
    </source>
</evidence>
<dbReference type="PROSITE" id="PS50157">
    <property type="entry name" value="ZINC_FINGER_C2H2_2"/>
    <property type="match status" value="1"/>
</dbReference>
<keyword evidence="6" id="KW-0269">Exonuclease</keyword>
<dbReference type="PROSITE" id="PS00028">
    <property type="entry name" value="ZINC_FINGER_C2H2_1"/>
    <property type="match status" value="1"/>
</dbReference>
<sequence>MDHSAETSRHKCAACFRQFNKIEHLVDHMRTSFHSPHEPTCAVCKKHCRSLDSLREHLIGPLPKQECKNVFDMRGCKFCLAILDSSYSQRLHQERCQFSCVNSGLLARLANLGIRDGSTAIDGGRTRGSGPVALACKYVGGGDGSLDVCAKVCLIDESENVIFYSYVKPIIPVTNYRYEMTGIRPEHLRDAMPLKQVQKKIQDILYNGGEKARVLVGHCVEDDLKRLQIGYPSIMIRDIANYPPLMKTSKLCNSLKYLAQVYLGFEIQNGVQDPYEECVGGMRLYKRMRSQVHRIEHHPMASDPQNKNNFAAWRESELERMSPEQMLEISRSDYYCWCMDLRI</sequence>
<dbReference type="InterPro" id="IPR037431">
    <property type="entry name" value="REX4_DEDDh_dom"/>
</dbReference>
<evidence type="ECO:0000256" key="6">
    <source>
        <dbReference type="ARBA" id="ARBA00022839"/>
    </source>
</evidence>
<proteinExistence type="inferred from homology"/>
<keyword evidence="7" id="KW-0539">Nucleus</keyword>
<comment type="subcellular location">
    <subcellularLocation>
        <location evidence="1">Nucleus</location>
    </subcellularLocation>
</comment>
<organism evidence="10 11">
    <name type="scientific">Cucurbita moschata</name>
    <name type="common">Winter crookneck squash</name>
    <name type="synonym">Cucurbita pepo var. moschata</name>
    <dbReference type="NCBI Taxonomy" id="3662"/>
    <lineage>
        <taxon>Eukaryota</taxon>
        <taxon>Viridiplantae</taxon>
        <taxon>Streptophyta</taxon>
        <taxon>Embryophyta</taxon>
        <taxon>Tracheophyta</taxon>
        <taxon>Spermatophyta</taxon>
        <taxon>Magnoliopsida</taxon>
        <taxon>eudicotyledons</taxon>
        <taxon>Gunneridae</taxon>
        <taxon>Pentapetalae</taxon>
        <taxon>rosids</taxon>
        <taxon>fabids</taxon>
        <taxon>Cucurbitales</taxon>
        <taxon>Cucurbitaceae</taxon>
        <taxon>Cucurbiteae</taxon>
        <taxon>Cucurbita</taxon>
    </lineage>
</organism>
<dbReference type="Gene3D" id="3.30.420.10">
    <property type="entry name" value="Ribonuclease H-like superfamily/Ribonuclease H"/>
    <property type="match status" value="1"/>
</dbReference>
<evidence type="ECO:0000313" key="10">
    <source>
        <dbReference type="Proteomes" id="UP000504609"/>
    </source>
</evidence>
<dbReference type="InterPro" id="IPR012337">
    <property type="entry name" value="RNaseH-like_sf"/>
</dbReference>
<keyword evidence="4" id="KW-0540">Nuclease</keyword>
<dbReference type="InterPro" id="IPR013087">
    <property type="entry name" value="Znf_C2H2_type"/>
</dbReference>
<dbReference type="GeneID" id="111444794"/>
<dbReference type="KEGG" id="cmos:111444794"/>
<evidence type="ECO:0000256" key="1">
    <source>
        <dbReference type="ARBA" id="ARBA00004123"/>
    </source>
</evidence>
<dbReference type="GO" id="GO:0005634">
    <property type="term" value="C:nucleus"/>
    <property type="evidence" value="ECO:0007669"/>
    <property type="project" value="UniProtKB-SubCell"/>
</dbReference>
<keyword evidence="8" id="KW-0862">Zinc</keyword>
<dbReference type="Pfam" id="PF00929">
    <property type="entry name" value="RNase_T"/>
    <property type="match status" value="1"/>
</dbReference>
<dbReference type="PANTHER" id="PTHR12801">
    <property type="entry name" value="RNA EXONUCLEASE REXO1 / RECO3 FAMILY MEMBER-RELATED"/>
    <property type="match status" value="1"/>
</dbReference>
<dbReference type="CDD" id="cd06144">
    <property type="entry name" value="REX4_like"/>
    <property type="match status" value="1"/>
</dbReference>
<dbReference type="PANTHER" id="PTHR12801:SF122">
    <property type="entry name" value="RNA EXONUCLEASE 4"/>
    <property type="match status" value="1"/>
</dbReference>
<dbReference type="AlphaFoldDB" id="A0A6J1FEK0"/>
<evidence type="ECO:0000256" key="8">
    <source>
        <dbReference type="PROSITE-ProRule" id="PRU00042"/>
    </source>
</evidence>
<dbReference type="InterPro" id="IPR013520">
    <property type="entry name" value="Ribonucl_H"/>
</dbReference>
<evidence type="ECO:0000256" key="5">
    <source>
        <dbReference type="ARBA" id="ARBA00022801"/>
    </source>
</evidence>
<name>A0A6J1FEK0_CUCMO</name>
<keyword evidence="8" id="KW-0479">Metal-binding</keyword>
<dbReference type="GO" id="GO:0008408">
    <property type="term" value="F:3'-5' exonuclease activity"/>
    <property type="evidence" value="ECO:0007669"/>
    <property type="project" value="InterPro"/>
</dbReference>
<dbReference type="Proteomes" id="UP000504609">
    <property type="component" value="Unplaced"/>
</dbReference>
<evidence type="ECO:0000313" key="11">
    <source>
        <dbReference type="RefSeq" id="XP_022938612.1"/>
    </source>
</evidence>
<dbReference type="InterPro" id="IPR036397">
    <property type="entry name" value="RNaseH_sf"/>
</dbReference>
<protein>
    <recommendedName>
        <fullName evidence="3">RNA exonuclease 4</fullName>
    </recommendedName>
</protein>
<dbReference type="GO" id="GO:0003676">
    <property type="term" value="F:nucleic acid binding"/>
    <property type="evidence" value="ECO:0007669"/>
    <property type="project" value="InterPro"/>
</dbReference>
<dbReference type="Gene3D" id="3.30.160.60">
    <property type="entry name" value="Classic Zinc Finger"/>
    <property type="match status" value="1"/>
</dbReference>
<comment type="similarity">
    <text evidence="2">Belongs to the REXO4 family.</text>
</comment>
<dbReference type="InterPro" id="IPR047021">
    <property type="entry name" value="REXO1/3/4-like"/>
</dbReference>
<dbReference type="RefSeq" id="XP_022938612.1">
    <property type="nucleotide sequence ID" value="XM_023082844.1"/>
</dbReference>
<evidence type="ECO:0000256" key="3">
    <source>
        <dbReference type="ARBA" id="ARBA00016937"/>
    </source>
</evidence>
<keyword evidence="8" id="KW-0863">Zinc-finger</keyword>
<dbReference type="GO" id="GO:0008270">
    <property type="term" value="F:zinc ion binding"/>
    <property type="evidence" value="ECO:0007669"/>
    <property type="project" value="UniProtKB-KW"/>
</dbReference>
<evidence type="ECO:0000256" key="4">
    <source>
        <dbReference type="ARBA" id="ARBA00022722"/>
    </source>
</evidence>
<dbReference type="SUPFAM" id="SSF53098">
    <property type="entry name" value="Ribonuclease H-like"/>
    <property type="match status" value="1"/>
</dbReference>
<keyword evidence="5" id="KW-0378">Hydrolase</keyword>
<keyword evidence="10" id="KW-1185">Reference proteome</keyword>
<evidence type="ECO:0000256" key="2">
    <source>
        <dbReference type="ARBA" id="ARBA00010489"/>
    </source>
</evidence>
<dbReference type="SMART" id="SM00479">
    <property type="entry name" value="EXOIII"/>
    <property type="match status" value="1"/>
</dbReference>
<dbReference type="GO" id="GO:0006364">
    <property type="term" value="P:rRNA processing"/>
    <property type="evidence" value="ECO:0007669"/>
    <property type="project" value="InterPro"/>
</dbReference>
<gene>
    <name evidence="11" type="primary">LOC111444794</name>
</gene>